<gene>
    <name evidence="3" type="primary">GBP1</name>
    <name evidence="3" type="ORF">CM83_6752</name>
</gene>
<reference evidence="4" key="3">
    <citation type="submission" date="2014-09" db="EMBL/GenBank/DDBJ databases">
        <authorList>
            <person name="Magalhaes I.L.F."/>
            <person name="Oliveira U."/>
            <person name="Santos F.R."/>
            <person name="Vidigal T.H.D.A."/>
            <person name="Brescovit A.D."/>
            <person name="Santos A.J."/>
        </authorList>
    </citation>
    <scope>NUCLEOTIDE SEQUENCE</scope>
</reference>
<sequence>MKNFWTPRYFLFKLSLHVGVVTICSMGIMLYTISFFINMFGKDPETKDELTIMHWFIVILFIVIGFTIYIIGLLSAYNDSPLYAKITCFCLCFHFFIWLILTGLSFVNNLTINSIVCIDNRCADRLFIKNGNWRRADASSCDNPSKLRGVLLGDIDIEEEEGENPQNSGAGETKSVDEIQEQEEDEIHDRSRKYSRNHPSYLEKHTNLHARSMQQHLILQEDQDDVVSYFMIPPRKINNDILLNSSNHQLKNQSSMVVKNSSNDMNMSDVLIRTFSETSNRSVSSDNGTVSPNDTNNLINTPFGYVGCNAPQHIAFSVICALLIMCLWYVYPILIFHAYSKKVGKKRASMLTRKSIGLDLLK</sequence>
<accession>A0A0A9ZI23</accession>
<feature type="transmembrane region" description="Helical" evidence="2">
    <location>
        <begin position="86"/>
        <end position="107"/>
    </location>
</feature>
<organism evidence="3">
    <name type="scientific">Lygus hesperus</name>
    <name type="common">Western plant bug</name>
    <dbReference type="NCBI Taxonomy" id="30085"/>
    <lineage>
        <taxon>Eukaryota</taxon>
        <taxon>Metazoa</taxon>
        <taxon>Ecdysozoa</taxon>
        <taxon>Arthropoda</taxon>
        <taxon>Hexapoda</taxon>
        <taxon>Insecta</taxon>
        <taxon>Pterygota</taxon>
        <taxon>Neoptera</taxon>
        <taxon>Paraneoptera</taxon>
        <taxon>Hemiptera</taxon>
        <taxon>Heteroptera</taxon>
        <taxon>Panheteroptera</taxon>
        <taxon>Cimicomorpha</taxon>
        <taxon>Miridae</taxon>
        <taxon>Mirini</taxon>
        <taxon>Lygus</taxon>
    </lineage>
</organism>
<reference evidence="3" key="1">
    <citation type="journal article" date="2014" name="PLoS ONE">
        <title>Transcriptome-Based Identification of ABC Transporters in the Western Tarnished Plant Bug Lygus hesperus.</title>
        <authorList>
            <person name="Hull J.J."/>
            <person name="Chaney K."/>
            <person name="Geib S.M."/>
            <person name="Fabrick J.A."/>
            <person name="Brent C.S."/>
            <person name="Walsh D."/>
            <person name="Lavine L.C."/>
        </authorList>
    </citation>
    <scope>NUCLEOTIDE SEQUENCE</scope>
</reference>
<keyword evidence="2" id="KW-0812">Transmembrane</keyword>
<evidence type="ECO:0000256" key="2">
    <source>
        <dbReference type="SAM" id="Phobius"/>
    </source>
</evidence>
<evidence type="ECO:0000313" key="3">
    <source>
        <dbReference type="EMBL" id="JAG42305.1"/>
    </source>
</evidence>
<keyword evidence="2" id="KW-0472">Membrane</keyword>
<proteinExistence type="predicted"/>
<keyword evidence="2" id="KW-1133">Transmembrane helix</keyword>
<feature type="transmembrane region" description="Helical" evidence="2">
    <location>
        <begin position="314"/>
        <end position="339"/>
    </location>
</feature>
<dbReference type="AlphaFoldDB" id="A0A0A9ZI23"/>
<dbReference type="EMBL" id="GBRD01014659">
    <property type="protein sequence ID" value="JAG51167.1"/>
    <property type="molecule type" value="Transcribed_RNA"/>
</dbReference>
<feature type="region of interest" description="Disordered" evidence="1">
    <location>
        <begin position="161"/>
        <end position="198"/>
    </location>
</feature>
<dbReference type="EMBL" id="GBHO01001299">
    <property type="protein sequence ID" value="JAG42305.1"/>
    <property type="molecule type" value="Transcribed_RNA"/>
</dbReference>
<feature type="transmembrane region" description="Helical" evidence="2">
    <location>
        <begin position="52"/>
        <end position="74"/>
    </location>
</feature>
<reference evidence="3" key="2">
    <citation type="submission" date="2014-07" db="EMBL/GenBank/DDBJ databases">
        <authorList>
            <person name="Hull J."/>
        </authorList>
    </citation>
    <scope>NUCLEOTIDE SEQUENCE</scope>
</reference>
<evidence type="ECO:0000256" key="1">
    <source>
        <dbReference type="SAM" id="MobiDB-lite"/>
    </source>
</evidence>
<feature type="transmembrane region" description="Helical" evidence="2">
    <location>
        <begin position="12"/>
        <end position="40"/>
    </location>
</feature>
<protein>
    <submittedName>
        <fullName evidence="3">Interferon-induced guanylate-binding protein 1</fullName>
    </submittedName>
</protein>
<name>A0A0A9ZI23_LYGHE</name>
<evidence type="ECO:0000313" key="4">
    <source>
        <dbReference type="EMBL" id="JAG51167.1"/>
    </source>
</evidence>